<feature type="transmembrane region" description="Helical" evidence="1">
    <location>
        <begin position="91"/>
        <end position="113"/>
    </location>
</feature>
<name>A0ABR1K652_9AGAR</name>
<dbReference type="EMBL" id="JBANRG010000001">
    <property type="protein sequence ID" value="KAK7473023.1"/>
    <property type="molecule type" value="Genomic_DNA"/>
</dbReference>
<evidence type="ECO:0000313" key="3">
    <source>
        <dbReference type="Proteomes" id="UP001498398"/>
    </source>
</evidence>
<evidence type="ECO:0000313" key="2">
    <source>
        <dbReference type="EMBL" id="KAK7473023.1"/>
    </source>
</evidence>
<feature type="transmembrane region" description="Helical" evidence="1">
    <location>
        <begin position="54"/>
        <end position="79"/>
    </location>
</feature>
<sequence length="199" mass="22085">MSRPHFLFCLPIRLGAFFVSLVTFLLALFIAAVGWRAVYLDRTDGSDRLSTRQFVFLVIYSVVYSLLAVTSFFGLIGVLSKRISWISTFKSFLQGFTFGATIAAIINIVFLFVDTDGDCVIGSDKRGNCLTQDDAHGWSRGAVIAVALCFFIVPLLIMAYGCWLLSDCVKYLYDREASTGVSLYPFSSKYAAVPNRETV</sequence>
<feature type="transmembrane region" description="Helical" evidence="1">
    <location>
        <begin position="142"/>
        <end position="165"/>
    </location>
</feature>
<organism evidence="2 3">
    <name type="scientific">Marasmiellus scandens</name>
    <dbReference type="NCBI Taxonomy" id="2682957"/>
    <lineage>
        <taxon>Eukaryota</taxon>
        <taxon>Fungi</taxon>
        <taxon>Dikarya</taxon>
        <taxon>Basidiomycota</taxon>
        <taxon>Agaricomycotina</taxon>
        <taxon>Agaricomycetes</taxon>
        <taxon>Agaricomycetidae</taxon>
        <taxon>Agaricales</taxon>
        <taxon>Marasmiineae</taxon>
        <taxon>Omphalotaceae</taxon>
        <taxon>Marasmiellus</taxon>
    </lineage>
</organism>
<feature type="transmembrane region" description="Helical" evidence="1">
    <location>
        <begin position="12"/>
        <end position="34"/>
    </location>
</feature>
<gene>
    <name evidence="2" type="ORF">VKT23_001127</name>
</gene>
<evidence type="ECO:0008006" key="4">
    <source>
        <dbReference type="Google" id="ProtNLM"/>
    </source>
</evidence>
<protein>
    <recommendedName>
        <fullName evidence="4">MARVEL domain-containing protein</fullName>
    </recommendedName>
</protein>
<keyword evidence="3" id="KW-1185">Reference proteome</keyword>
<comment type="caution">
    <text evidence="2">The sequence shown here is derived from an EMBL/GenBank/DDBJ whole genome shotgun (WGS) entry which is preliminary data.</text>
</comment>
<proteinExistence type="predicted"/>
<accession>A0ABR1K652</accession>
<reference evidence="2 3" key="1">
    <citation type="submission" date="2024-01" db="EMBL/GenBank/DDBJ databases">
        <title>A draft genome for the cacao thread blight pathogen Marasmiellus scandens.</title>
        <authorList>
            <person name="Baruah I.K."/>
            <person name="Leung J."/>
            <person name="Bukari Y."/>
            <person name="Amoako-Attah I."/>
            <person name="Meinhardt L.W."/>
            <person name="Bailey B.A."/>
            <person name="Cohen S.P."/>
        </authorList>
    </citation>
    <scope>NUCLEOTIDE SEQUENCE [LARGE SCALE GENOMIC DNA]</scope>
    <source>
        <strain evidence="2 3">GH-19</strain>
    </source>
</reference>
<evidence type="ECO:0000256" key="1">
    <source>
        <dbReference type="SAM" id="Phobius"/>
    </source>
</evidence>
<dbReference type="Proteomes" id="UP001498398">
    <property type="component" value="Unassembled WGS sequence"/>
</dbReference>
<keyword evidence="1" id="KW-0812">Transmembrane</keyword>
<keyword evidence="1" id="KW-0472">Membrane</keyword>
<keyword evidence="1" id="KW-1133">Transmembrane helix</keyword>